<dbReference type="EMBL" id="WUML01000033">
    <property type="protein sequence ID" value="MXO02835.1"/>
    <property type="molecule type" value="Genomic_DNA"/>
</dbReference>
<organism evidence="1 2">
    <name type="scientific">Shinella zoogloeoides</name>
    <name type="common">Crabtreella saccharophila</name>
    <dbReference type="NCBI Taxonomy" id="352475"/>
    <lineage>
        <taxon>Bacteria</taxon>
        <taxon>Pseudomonadati</taxon>
        <taxon>Pseudomonadota</taxon>
        <taxon>Alphaproteobacteria</taxon>
        <taxon>Hyphomicrobiales</taxon>
        <taxon>Rhizobiaceae</taxon>
        <taxon>Shinella</taxon>
    </lineage>
</organism>
<accession>A0A6N8TK88</accession>
<reference evidence="1 2" key="1">
    <citation type="submission" date="2019-12" db="EMBL/GenBank/DDBJ databases">
        <title>Shinella granuli gen. nov., sp. nov., and proposal of the reclassification of Zoogloea ramigera ATCC 19623 as Shinella zoogloeoides sp. nov.</title>
        <authorList>
            <person name="Gao J."/>
        </authorList>
    </citation>
    <scope>NUCLEOTIDE SEQUENCE [LARGE SCALE GENOMIC DNA]</scope>
    <source>
        <strain evidence="1 2">DSM 287</strain>
    </source>
</reference>
<dbReference type="AlphaFoldDB" id="A0A6N8TK88"/>
<dbReference type="RefSeq" id="WP_160788018.1">
    <property type="nucleotide sequence ID" value="NZ_CP086614.1"/>
</dbReference>
<name>A0A6N8TK88_SHIZO</name>
<evidence type="ECO:0000313" key="1">
    <source>
        <dbReference type="EMBL" id="MXO02835.1"/>
    </source>
</evidence>
<proteinExistence type="predicted"/>
<comment type="caution">
    <text evidence="1">The sequence shown here is derived from an EMBL/GenBank/DDBJ whole genome shotgun (WGS) entry which is preliminary data.</text>
</comment>
<protein>
    <submittedName>
        <fullName evidence="1">Uncharacterized protein</fullName>
    </submittedName>
</protein>
<evidence type="ECO:0000313" key="2">
    <source>
        <dbReference type="Proteomes" id="UP000440304"/>
    </source>
</evidence>
<sequence>MSKGTILERVQEMTRQAQEREAEKLMTLELVKEAISEAARQGYSRAVIVPAKALDLTKTEMAKATVAQLRKEGFRTEWEVRLQADNTSYQALVVSW</sequence>
<gene>
    <name evidence="1" type="ORF">GR156_21240</name>
</gene>
<dbReference type="OrthoDB" id="8371463at2"/>
<dbReference type="Proteomes" id="UP000440304">
    <property type="component" value="Unassembled WGS sequence"/>
</dbReference>